<protein>
    <submittedName>
        <fullName evidence="1">Uncharacterized protein</fullName>
    </submittedName>
</protein>
<sequence>MTPAQLRLLIVQSSRPALRLASQRQFANRSATVRCASAGSNSTQRASSQNKNRSNTSKAGAKQAPSKNGQPNKKNSNAKLKADASSGSKMSEPEPVGKGLHEDTVGPLFATRSTEERPKPERKRSSPASVRSNNDSNVTDRGAKGENNDADSFISQFLEFTPKHQTTESPSSRLQKSSVVPATNIFMDEPVTVQSILAKVQSEIFSTPPTALVPTSITGDALEALEFLIKKWTGETGGPRPSSIAQVLDDNVADAENLMYDILKFPQTVVDDALLRRFFLLRPHTSRAVEAIKIFYEREENKGRVVSKSTYMIPFRKCLRDEDVDGAFKIVDLTANSPQWLSYVKRWWQKAALVWLAGSGIVVELADMFMKSDLLVTGGLENTGVIKIMIIAYLLNSSLLGFVACASRPGDNGGKVLWRHGIFQTTWYMHAQESRMLNMIVDMDIARVETEGDVSRRVLHELAVRDRRLGDDAYDNIVKEYWAKQGQGFEWAEPDIDPAEENKFARDAVKMKKLALDSKQQRQVLIDYENTEWIKKVLQSQTDG</sequence>
<reference evidence="2" key="1">
    <citation type="journal article" date="2024" name="Front. Bioeng. Biotechnol.">
        <title>Genome-scale model development and genomic sequencing of the oleaginous clade Lipomyces.</title>
        <authorList>
            <person name="Czajka J.J."/>
            <person name="Han Y."/>
            <person name="Kim J."/>
            <person name="Mondo S.J."/>
            <person name="Hofstad B.A."/>
            <person name="Robles A."/>
            <person name="Haridas S."/>
            <person name="Riley R."/>
            <person name="LaButti K."/>
            <person name="Pangilinan J."/>
            <person name="Andreopoulos W."/>
            <person name="Lipzen A."/>
            <person name="Yan J."/>
            <person name="Wang M."/>
            <person name="Ng V."/>
            <person name="Grigoriev I.V."/>
            <person name="Spatafora J.W."/>
            <person name="Magnuson J.K."/>
            <person name="Baker S.E."/>
            <person name="Pomraning K.R."/>
        </authorList>
    </citation>
    <scope>NUCLEOTIDE SEQUENCE [LARGE SCALE GENOMIC DNA]</scope>
    <source>
        <strain evidence="2">CBS 7786</strain>
    </source>
</reference>
<evidence type="ECO:0000313" key="2">
    <source>
        <dbReference type="Proteomes" id="UP001433508"/>
    </source>
</evidence>
<accession>A0ACC3T0I6</accession>
<keyword evidence="2" id="KW-1185">Reference proteome</keyword>
<comment type="caution">
    <text evidence="1">The sequence shown here is derived from an EMBL/GenBank/DDBJ whole genome shotgun (WGS) entry which is preliminary data.</text>
</comment>
<dbReference type="Proteomes" id="UP001433508">
    <property type="component" value="Unassembled WGS sequence"/>
</dbReference>
<evidence type="ECO:0000313" key="1">
    <source>
        <dbReference type="EMBL" id="KAK9237403.1"/>
    </source>
</evidence>
<proteinExistence type="predicted"/>
<dbReference type="EMBL" id="MU971369">
    <property type="protein sequence ID" value="KAK9237403.1"/>
    <property type="molecule type" value="Genomic_DNA"/>
</dbReference>
<name>A0ACC3T0I6_LIPKO</name>
<gene>
    <name evidence="1" type="ORF">V1525DRAFT_403902</name>
</gene>
<organism evidence="1 2">
    <name type="scientific">Lipomyces kononenkoae</name>
    <name type="common">Yeast</name>
    <dbReference type="NCBI Taxonomy" id="34357"/>
    <lineage>
        <taxon>Eukaryota</taxon>
        <taxon>Fungi</taxon>
        <taxon>Dikarya</taxon>
        <taxon>Ascomycota</taxon>
        <taxon>Saccharomycotina</taxon>
        <taxon>Lipomycetes</taxon>
        <taxon>Lipomycetales</taxon>
        <taxon>Lipomycetaceae</taxon>
        <taxon>Lipomyces</taxon>
    </lineage>
</organism>